<accession>A0A9X4KNL3</accession>
<sequence>MARNDDNNKMSREEAGRMGGEATARTHDKAFYQEIGEKGGEARGGSNNRGQSDDRGGMSREEAGRKGGRS</sequence>
<feature type="compositionally biased region" description="Basic and acidic residues" evidence="1">
    <location>
        <begin position="1"/>
        <end position="16"/>
    </location>
</feature>
<feature type="compositionally biased region" description="Basic and acidic residues" evidence="1">
    <location>
        <begin position="24"/>
        <end position="41"/>
    </location>
</feature>
<dbReference type="AlphaFoldDB" id="A0A9X4KNL3"/>
<reference evidence="2 3" key="1">
    <citation type="submission" date="2022-10" db="EMBL/GenBank/DDBJ databases">
        <title>Comparative genomic analysis of Cohnella hashimotonis sp. nov., isolated from the International Space Station.</title>
        <authorList>
            <person name="Simpson A."/>
            <person name="Venkateswaran K."/>
        </authorList>
    </citation>
    <scope>NUCLEOTIDE SEQUENCE [LARGE SCALE GENOMIC DNA]</scope>
    <source>
        <strain evidence="2 3">DSM 18997</strain>
    </source>
</reference>
<dbReference type="Pfam" id="PF10685">
    <property type="entry name" value="KGG"/>
    <property type="match status" value="1"/>
</dbReference>
<name>A0A9X4KNL3_9BACL</name>
<feature type="region of interest" description="Disordered" evidence="1">
    <location>
        <begin position="1"/>
        <end position="70"/>
    </location>
</feature>
<keyword evidence="3" id="KW-1185">Reference proteome</keyword>
<evidence type="ECO:0000256" key="1">
    <source>
        <dbReference type="SAM" id="MobiDB-lite"/>
    </source>
</evidence>
<dbReference type="Proteomes" id="UP001153387">
    <property type="component" value="Unassembled WGS sequence"/>
</dbReference>
<dbReference type="EMBL" id="JAPDHZ010000004">
    <property type="protein sequence ID" value="MDG0793337.1"/>
    <property type="molecule type" value="Genomic_DNA"/>
</dbReference>
<dbReference type="InterPro" id="IPR019626">
    <property type="entry name" value="Stress-induced_KGG_rpt"/>
</dbReference>
<protein>
    <submittedName>
        <fullName evidence="2">Glucose starvation-inducible protein B</fullName>
    </submittedName>
</protein>
<evidence type="ECO:0000313" key="2">
    <source>
        <dbReference type="EMBL" id="MDG0793337.1"/>
    </source>
</evidence>
<proteinExistence type="predicted"/>
<dbReference type="RefSeq" id="WP_277567136.1">
    <property type="nucleotide sequence ID" value="NZ_JAPDHZ010000004.1"/>
</dbReference>
<organism evidence="2 3">
    <name type="scientific">Cohnella ginsengisoli</name>
    <dbReference type="NCBI Taxonomy" id="425004"/>
    <lineage>
        <taxon>Bacteria</taxon>
        <taxon>Bacillati</taxon>
        <taxon>Bacillota</taxon>
        <taxon>Bacilli</taxon>
        <taxon>Bacillales</taxon>
        <taxon>Paenibacillaceae</taxon>
        <taxon>Cohnella</taxon>
    </lineage>
</organism>
<gene>
    <name evidence="2" type="ORF">OMP38_22680</name>
</gene>
<feature type="compositionally biased region" description="Basic and acidic residues" evidence="1">
    <location>
        <begin position="51"/>
        <end position="70"/>
    </location>
</feature>
<evidence type="ECO:0000313" key="3">
    <source>
        <dbReference type="Proteomes" id="UP001153387"/>
    </source>
</evidence>
<comment type="caution">
    <text evidence="2">The sequence shown here is derived from an EMBL/GenBank/DDBJ whole genome shotgun (WGS) entry which is preliminary data.</text>
</comment>